<dbReference type="SUPFAM" id="SSF53335">
    <property type="entry name" value="S-adenosyl-L-methionine-dependent methyltransferases"/>
    <property type="match status" value="1"/>
</dbReference>
<organism evidence="3 4">
    <name type="scientific">Crossiella cryophila</name>
    <dbReference type="NCBI Taxonomy" id="43355"/>
    <lineage>
        <taxon>Bacteria</taxon>
        <taxon>Bacillati</taxon>
        <taxon>Actinomycetota</taxon>
        <taxon>Actinomycetes</taxon>
        <taxon>Pseudonocardiales</taxon>
        <taxon>Pseudonocardiaceae</taxon>
        <taxon>Crossiella</taxon>
    </lineage>
</organism>
<sequence length="216" mass="23376">MRYRPVVVEDARQIVAAGYDVIAQEYLDWSARIQDDPRSRFVDLLLARLSPGSEILELGCGAGVPCTAKLAQRHRVFGVDLSAKQVELARLAVPGARFAQADMTDLDVPPASLDAVTAFYSILHVPRAEQPALYARIASWLRPGGLFLAALGASGNNGVDADWLGAPMFFSSHPPARNSVLLRQAGLRLLVDEPVTMHEPEGPATFHWVLATPAGR</sequence>
<dbReference type="EMBL" id="JACHMH010000001">
    <property type="protein sequence ID" value="MBB4680641.1"/>
    <property type="molecule type" value="Genomic_DNA"/>
</dbReference>
<comment type="caution">
    <text evidence="3">The sequence shown here is derived from an EMBL/GenBank/DDBJ whole genome shotgun (WGS) entry which is preliminary data.</text>
</comment>
<keyword evidence="4" id="KW-1185">Reference proteome</keyword>
<dbReference type="RefSeq" id="WP_312988659.1">
    <property type="nucleotide sequence ID" value="NZ_BAAAUI010000060.1"/>
</dbReference>
<keyword evidence="3" id="KW-0489">Methyltransferase</keyword>
<dbReference type="InterPro" id="IPR041698">
    <property type="entry name" value="Methyltransf_25"/>
</dbReference>
<evidence type="ECO:0000313" key="3">
    <source>
        <dbReference type="EMBL" id="MBB4680641.1"/>
    </source>
</evidence>
<dbReference type="Gene3D" id="3.40.50.150">
    <property type="entry name" value="Vaccinia Virus protein VP39"/>
    <property type="match status" value="1"/>
</dbReference>
<dbReference type="Pfam" id="PF13649">
    <property type="entry name" value="Methyltransf_25"/>
    <property type="match status" value="1"/>
</dbReference>
<dbReference type="PANTHER" id="PTHR43861">
    <property type="entry name" value="TRANS-ACONITATE 2-METHYLTRANSFERASE-RELATED"/>
    <property type="match status" value="1"/>
</dbReference>
<dbReference type="InterPro" id="IPR029063">
    <property type="entry name" value="SAM-dependent_MTases_sf"/>
</dbReference>
<name>A0A7W7CIZ3_9PSEU</name>
<protein>
    <submittedName>
        <fullName evidence="3">SAM-dependent methyltransferase</fullName>
    </submittedName>
</protein>
<dbReference type="GO" id="GO:0008168">
    <property type="term" value="F:methyltransferase activity"/>
    <property type="evidence" value="ECO:0007669"/>
    <property type="project" value="UniProtKB-KW"/>
</dbReference>
<gene>
    <name evidence="3" type="ORF">HNR67_006759</name>
</gene>
<feature type="domain" description="Methyltransferase" evidence="2">
    <location>
        <begin position="55"/>
        <end position="145"/>
    </location>
</feature>
<dbReference type="AlphaFoldDB" id="A0A7W7CIZ3"/>
<accession>A0A7W7CIZ3</accession>
<evidence type="ECO:0000256" key="1">
    <source>
        <dbReference type="ARBA" id="ARBA00022679"/>
    </source>
</evidence>
<dbReference type="CDD" id="cd02440">
    <property type="entry name" value="AdoMet_MTases"/>
    <property type="match status" value="1"/>
</dbReference>
<evidence type="ECO:0000313" key="4">
    <source>
        <dbReference type="Proteomes" id="UP000533598"/>
    </source>
</evidence>
<keyword evidence="1 3" id="KW-0808">Transferase</keyword>
<reference evidence="3 4" key="1">
    <citation type="submission" date="2020-08" db="EMBL/GenBank/DDBJ databases">
        <title>Sequencing the genomes of 1000 actinobacteria strains.</title>
        <authorList>
            <person name="Klenk H.-P."/>
        </authorList>
    </citation>
    <scope>NUCLEOTIDE SEQUENCE [LARGE SCALE GENOMIC DNA]</scope>
    <source>
        <strain evidence="3 4">DSM 44230</strain>
    </source>
</reference>
<evidence type="ECO:0000259" key="2">
    <source>
        <dbReference type="Pfam" id="PF13649"/>
    </source>
</evidence>
<dbReference type="Proteomes" id="UP000533598">
    <property type="component" value="Unassembled WGS sequence"/>
</dbReference>
<dbReference type="GO" id="GO:0032259">
    <property type="term" value="P:methylation"/>
    <property type="evidence" value="ECO:0007669"/>
    <property type="project" value="UniProtKB-KW"/>
</dbReference>
<proteinExistence type="predicted"/>